<protein>
    <submittedName>
        <fullName evidence="1">Uncharacterized protein</fullName>
    </submittedName>
</protein>
<sequence length="436" mass="48726">MDDDSCPKTYVHILLDWAQETRPFWIACHDNDLVRNLVEPFLTYRENRSQLRLFQAREGRIEPLRDTVAAKDLPSGKRVVFSLRDSLPEGSFSALWLLADRTPMLTSWRPRLHGPFELPKIFGPAVRLPMLGQTIPSQLLALPSPTGEASRLLAVADGTLCLLRLDGNTGHCSVVWVNGGPRASVLHVGYAAGSERLLVTTERQVWRGRLHAEGAAVFEPVADLSGPVVFCTPGADGRLVYGVRQNDTTRLFIRDIHNHQREVYLPIDEPFRTVGDALWNRDGSLLVLDSARKSLGVLYEDPPGQWHTRALYETQAFELHIAVDAHGVLYVLDPHGNRLRLYFDGSSWVCRACGRHLPRKPDSELCPEPSCLGSGRAFPPGSCWIPWVDFSLSEQVPTVRGPLAVDECLNVYLGAHGPALYVFSMSRRDVWGKQED</sequence>
<dbReference type="EMBL" id="DSTK01000031">
    <property type="protein sequence ID" value="HFK97619.1"/>
    <property type="molecule type" value="Genomic_DNA"/>
</dbReference>
<proteinExistence type="predicted"/>
<name>A0A831ZSA8_9BACT</name>
<reference evidence="1" key="1">
    <citation type="journal article" date="2020" name="mSystems">
        <title>Genome- and Community-Level Interaction Insights into Carbon Utilization and Element Cycling Functions of Hydrothermarchaeota in Hydrothermal Sediment.</title>
        <authorList>
            <person name="Zhou Z."/>
            <person name="Liu Y."/>
            <person name="Xu W."/>
            <person name="Pan J."/>
            <person name="Luo Z.H."/>
            <person name="Li M."/>
        </authorList>
    </citation>
    <scope>NUCLEOTIDE SEQUENCE [LARGE SCALE GENOMIC DNA]</scope>
    <source>
        <strain evidence="1">SpSt-456</strain>
    </source>
</reference>
<dbReference type="SUPFAM" id="SSF82171">
    <property type="entry name" value="DPP6 N-terminal domain-like"/>
    <property type="match status" value="1"/>
</dbReference>
<evidence type="ECO:0000313" key="1">
    <source>
        <dbReference type="EMBL" id="HFK97619.1"/>
    </source>
</evidence>
<organism evidence="1">
    <name type="scientific">Desulfacinum infernum</name>
    <dbReference type="NCBI Taxonomy" id="35837"/>
    <lineage>
        <taxon>Bacteria</taxon>
        <taxon>Pseudomonadati</taxon>
        <taxon>Thermodesulfobacteriota</taxon>
        <taxon>Syntrophobacteria</taxon>
        <taxon>Syntrophobacterales</taxon>
        <taxon>Syntrophobacteraceae</taxon>
        <taxon>Desulfacinum</taxon>
    </lineage>
</organism>
<dbReference type="AlphaFoldDB" id="A0A831ZSA8"/>
<comment type="caution">
    <text evidence="1">The sequence shown here is derived from an EMBL/GenBank/DDBJ whole genome shotgun (WGS) entry which is preliminary data.</text>
</comment>
<accession>A0A831ZSA8</accession>
<gene>
    <name evidence="1" type="ORF">ENS06_09920</name>
</gene>